<feature type="domain" description="Alpha/beta hydrolase fold-3" evidence="2">
    <location>
        <begin position="76"/>
        <end position="263"/>
    </location>
</feature>
<name>A0A9X9X2J2_9PROT</name>
<dbReference type="EMBL" id="JAAEDM010000080">
    <property type="protein sequence ID" value="MBR0673621.1"/>
    <property type="molecule type" value="Genomic_DNA"/>
</dbReference>
<sequence length="286" mass="31479">MTAPIWEGLTAEEHEYQYNPQRSVPDHEAARRRRDPANAAALATLKPETDIAFGPGALHRLDLFRPRGAGPHPVHLFFHGGYWRAQDKRNFAFLAPWLVERGVMVATMNYDLCPTVTLDGTVASALAGLEWVAKSIGQHGGDPARITLSGHSAGAHLVAACLATDWTARGLPADLVKGALMISGIYDPTPAMRTSVNADIRLTAEIAARHDYEALPPRAACPAWVMAGGDEPEHWIDQSVRYARHLRRHGLKPGLIVTPGQHHFDILDQYMDPRSDVLHVLERLLE</sequence>
<dbReference type="InterPro" id="IPR013094">
    <property type="entry name" value="AB_hydrolase_3"/>
</dbReference>
<dbReference type="PANTHER" id="PTHR48081:SF33">
    <property type="entry name" value="KYNURENINE FORMAMIDASE"/>
    <property type="match status" value="1"/>
</dbReference>
<keyword evidence="4" id="KW-1185">Reference proteome</keyword>
<evidence type="ECO:0000313" key="3">
    <source>
        <dbReference type="EMBL" id="MBR0673621.1"/>
    </source>
</evidence>
<keyword evidence="1 3" id="KW-0378">Hydrolase</keyword>
<dbReference type="AlphaFoldDB" id="A0A9X9X2J2"/>
<dbReference type="InterPro" id="IPR050300">
    <property type="entry name" value="GDXG_lipolytic_enzyme"/>
</dbReference>
<evidence type="ECO:0000256" key="1">
    <source>
        <dbReference type="ARBA" id="ARBA00022801"/>
    </source>
</evidence>
<organism evidence="3 4">
    <name type="scientific">Neoroseomonas soli</name>
    <dbReference type="NCBI Taxonomy" id="1081025"/>
    <lineage>
        <taxon>Bacteria</taxon>
        <taxon>Pseudomonadati</taxon>
        <taxon>Pseudomonadota</taxon>
        <taxon>Alphaproteobacteria</taxon>
        <taxon>Acetobacterales</taxon>
        <taxon>Acetobacteraceae</taxon>
        <taxon>Neoroseomonas</taxon>
    </lineage>
</organism>
<reference evidence="3" key="2">
    <citation type="journal article" date="2021" name="Syst. Appl. Microbiol.">
        <title>Roseomonas hellenica sp. nov., isolated from roots of wild-growing Alkanna tinctoria.</title>
        <authorList>
            <person name="Rat A."/>
            <person name="Naranjo H.D."/>
            <person name="Lebbe L."/>
            <person name="Cnockaert M."/>
            <person name="Krigas N."/>
            <person name="Grigoriadou K."/>
            <person name="Maloupa E."/>
            <person name="Willems A."/>
        </authorList>
    </citation>
    <scope>NUCLEOTIDE SEQUENCE</scope>
    <source>
        <strain evidence="3">LMG 31231</strain>
    </source>
</reference>
<dbReference type="PANTHER" id="PTHR48081">
    <property type="entry name" value="AB HYDROLASE SUPERFAMILY PROTEIN C4A8.06C"/>
    <property type="match status" value="1"/>
</dbReference>
<dbReference type="Proteomes" id="UP001138751">
    <property type="component" value="Unassembled WGS sequence"/>
</dbReference>
<accession>A0A9X9X2J2</accession>
<dbReference type="GO" id="GO:0016787">
    <property type="term" value="F:hydrolase activity"/>
    <property type="evidence" value="ECO:0007669"/>
    <property type="project" value="UniProtKB-KW"/>
</dbReference>
<dbReference type="RefSeq" id="WP_211864024.1">
    <property type="nucleotide sequence ID" value="NZ_JAAEDM010000080.1"/>
</dbReference>
<proteinExistence type="predicted"/>
<dbReference type="Gene3D" id="3.40.50.1820">
    <property type="entry name" value="alpha/beta hydrolase"/>
    <property type="match status" value="1"/>
</dbReference>
<protein>
    <submittedName>
        <fullName evidence="3">Alpha/beta hydrolase</fullName>
    </submittedName>
</protein>
<dbReference type="SUPFAM" id="SSF53474">
    <property type="entry name" value="alpha/beta-Hydrolases"/>
    <property type="match status" value="1"/>
</dbReference>
<reference evidence="3" key="1">
    <citation type="submission" date="2020-01" db="EMBL/GenBank/DDBJ databases">
        <authorList>
            <person name="Rat A."/>
        </authorList>
    </citation>
    <scope>NUCLEOTIDE SEQUENCE</scope>
    <source>
        <strain evidence="3">LMG 31231</strain>
    </source>
</reference>
<dbReference type="InterPro" id="IPR029058">
    <property type="entry name" value="AB_hydrolase_fold"/>
</dbReference>
<dbReference type="Pfam" id="PF07859">
    <property type="entry name" value="Abhydrolase_3"/>
    <property type="match status" value="1"/>
</dbReference>
<evidence type="ECO:0000259" key="2">
    <source>
        <dbReference type="Pfam" id="PF07859"/>
    </source>
</evidence>
<evidence type="ECO:0000313" key="4">
    <source>
        <dbReference type="Proteomes" id="UP001138751"/>
    </source>
</evidence>
<gene>
    <name evidence="3" type="ORF">GXW76_20785</name>
</gene>
<comment type="caution">
    <text evidence="3">The sequence shown here is derived from an EMBL/GenBank/DDBJ whole genome shotgun (WGS) entry which is preliminary data.</text>
</comment>